<evidence type="ECO:0000313" key="9">
    <source>
        <dbReference type="EMBL" id="ABG08940.1"/>
    </source>
</evidence>
<dbReference type="InterPro" id="IPR013968">
    <property type="entry name" value="PKS_KR"/>
</dbReference>
<dbReference type="SUPFAM" id="SSF52151">
    <property type="entry name" value="FabD/lysophospholipase-like"/>
    <property type="match status" value="1"/>
</dbReference>
<dbReference type="InterPro" id="IPR057326">
    <property type="entry name" value="KR_dom"/>
</dbReference>
<keyword evidence="1" id="KW-0596">Phosphopantetheine</keyword>
<dbReference type="InterPro" id="IPR016036">
    <property type="entry name" value="Malonyl_transacylase_ACP-bd"/>
</dbReference>
<feature type="compositionally biased region" description="Pro residues" evidence="6">
    <location>
        <begin position="878"/>
        <end position="891"/>
    </location>
</feature>
<evidence type="ECO:0000256" key="1">
    <source>
        <dbReference type="ARBA" id="ARBA00022450"/>
    </source>
</evidence>
<dbReference type="CDD" id="cd05274">
    <property type="entry name" value="KR_FAS_SDR_x"/>
    <property type="match status" value="1"/>
</dbReference>
<keyword evidence="2" id="KW-0597">Phosphoprotein</keyword>
<evidence type="ECO:0000256" key="6">
    <source>
        <dbReference type="SAM" id="MobiDB-lite"/>
    </source>
</evidence>
<dbReference type="SUPFAM" id="SSF53901">
    <property type="entry name" value="Thiolase-like"/>
    <property type="match status" value="1"/>
</dbReference>
<feature type="domain" description="Carrier" evidence="7">
    <location>
        <begin position="1408"/>
        <end position="1483"/>
    </location>
</feature>
<dbReference type="Gene3D" id="3.40.50.720">
    <property type="entry name" value="NAD(P)-binding Rossmann-like Domain"/>
    <property type="match status" value="1"/>
</dbReference>
<dbReference type="Pfam" id="PF00550">
    <property type="entry name" value="PP-binding"/>
    <property type="match status" value="1"/>
</dbReference>
<reference evidence="9" key="1">
    <citation type="submission" date="2006-06" db="EMBL/GenBank/DDBJ databases">
        <title>Complete sequence of chromosome of Mycobacterium sp. MCS.</title>
        <authorList>
            <consortium name="US DOE Joint Genome Institute"/>
            <person name="Copeland A."/>
            <person name="Lucas S."/>
            <person name="Lapidus A."/>
            <person name="Barry K."/>
            <person name="Detter J.C."/>
            <person name="Glavina del Rio T."/>
            <person name="Hammon N."/>
            <person name="Israni S."/>
            <person name="Dalin E."/>
            <person name="Tice H."/>
            <person name="Pitluck S."/>
            <person name="Martinez M."/>
            <person name="Schmutz J."/>
            <person name="Larimer F."/>
            <person name="Land M."/>
            <person name="Hauser L."/>
            <person name="Kyrpides N."/>
            <person name="Kim E."/>
            <person name="Miller C.D."/>
            <person name="Hughes J.E."/>
            <person name="Anderson A.J."/>
            <person name="Sims R.C."/>
            <person name="Richardson P."/>
        </authorList>
    </citation>
    <scope>NUCLEOTIDE SEQUENCE [LARGE SCALE GENOMIC DNA]</scope>
    <source>
        <strain evidence="9">MCS</strain>
    </source>
</reference>
<dbReference type="InterPro" id="IPR036291">
    <property type="entry name" value="NAD(P)-bd_dom_sf"/>
</dbReference>
<gene>
    <name evidence="9" type="ordered locus">Mmcs_2833</name>
</gene>
<dbReference type="InterPro" id="IPR036736">
    <property type="entry name" value="ACP-like_sf"/>
</dbReference>
<dbReference type="FunFam" id="3.40.47.10:FF:000019">
    <property type="entry name" value="Polyketide synthase type I"/>
    <property type="match status" value="1"/>
</dbReference>
<dbReference type="GO" id="GO:0006633">
    <property type="term" value="P:fatty acid biosynthetic process"/>
    <property type="evidence" value="ECO:0007669"/>
    <property type="project" value="InterPro"/>
</dbReference>
<dbReference type="SUPFAM" id="SSF55048">
    <property type="entry name" value="Probable ACP-binding domain of malonyl-CoA ACP transacylase"/>
    <property type="match status" value="1"/>
</dbReference>
<dbReference type="PROSITE" id="PS00606">
    <property type="entry name" value="KS3_1"/>
    <property type="match status" value="1"/>
</dbReference>
<evidence type="ECO:0000259" key="7">
    <source>
        <dbReference type="PROSITE" id="PS50075"/>
    </source>
</evidence>
<dbReference type="InterPro" id="IPR050091">
    <property type="entry name" value="PKS_NRPS_Biosynth_Enz"/>
</dbReference>
<feature type="domain" description="Ketosynthase family 3 (KS3)" evidence="8">
    <location>
        <begin position="34"/>
        <end position="462"/>
    </location>
</feature>
<keyword evidence="5" id="KW-0511">Multifunctional enzyme</keyword>
<dbReference type="Gene3D" id="3.40.366.10">
    <property type="entry name" value="Malonyl-Coenzyme A Acyl Carrier Protein, domain 2"/>
    <property type="match status" value="1"/>
</dbReference>
<dbReference type="Pfam" id="PF16197">
    <property type="entry name" value="KAsynt_C_assoc"/>
    <property type="match status" value="1"/>
</dbReference>
<dbReference type="SMART" id="SM00825">
    <property type="entry name" value="PKS_KS"/>
    <property type="match status" value="1"/>
</dbReference>
<dbReference type="PROSITE" id="PS52004">
    <property type="entry name" value="KS3_2"/>
    <property type="match status" value="1"/>
</dbReference>
<dbReference type="InterPro" id="IPR032821">
    <property type="entry name" value="PKS_assoc"/>
</dbReference>
<dbReference type="SUPFAM" id="SSF47336">
    <property type="entry name" value="ACP-like"/>
    <property type="match status" value="1"/>
</dbReference>
<dbReference type="EMBL" id="CP000384">
    <property type="protein sequence ID" value="ABG08940.1"/>
    <property type="molecule type" value="Genomic_DNA"/>
</dbReference>
<dbReference type="GO" id="GO:0031177">
    <property type="term" value="F:phosphopantetheine binding"/>
    <property type="evidence" value="ECO:0007669"/>
    <property type="project" value="InterPro"/>
</dbReference>
<dbReference type="GO" id="GO:0004315">
    <property type="term" value="F:3-oxoacyl-[acyl-carrier-protein] synthase activity"/>
    <property type="evidence" value="ECO:0007669"/>
    <property type="project" value="InterPro"/>
</dbReference>
<evidence type="ECO:0000256" key="3">
    <source>
        <dbReference type="ARBA" id="ARBA00022679"/>
    </source>
</evidence>
<organism evidence="9">
    <name type="scientific">Mycobacterium sp. (strain MCS)</name>
    <dbReference type="NCBI Taxonomy" id="164756"/>
    <lineage>
        <taxon>Bacteria</taxon>
        <taxon>Bacillati</taxon>
        <taxon>Actinomycetota</taxon>
        <taxon>Actinomycetes</taxon>
        <taxon>Mycobacteriales</taxon>
        <taxon>Mycobacteriaceae</taxon>
        <taxon>Mycobacterium</taxon>
    </lineage>
</organism>
<protein>
    <submittedName>
        <fullName evidence="9">Beta-ketoacyl synthase</fullName>
    </submittedName>
</protein>
<evidence type="ECO:0000256" key="5">
    <source>
        <dbReference type="ARBA" id="ARBA00023268"/>
    </source>
</evidence>
<dbReference type="Gene3D" id="3.30.70.250">
    <property type="entry name" value="Malonyl-CoA ACP transacylase, ACP-binding"/>
    <property type="match status" value="1"/>
</dbReference>
<dbReference type="InterPro" id="IPR018201">
    <property type="entry name" value="Ketoacyl_synth_AS"/>
</dbReference>
<dbReference type="SMART" id="SM00827">
    <property type="entry name" value="PKS_AT"/>
    <property type="match status" value="1"/>
</dbReference>
<feature type="region of interest" description="Disordered" evidence="6">
    <location>
        <begin position="873"/>
        <end position="893"/>
    </location>
</feature>
<dbReference type="InterPro" id="IPR001227">
    <property type="entry name" value="Ac_transferase_dom_sf"/>
</dbReference>
<dbReference type="SMART" id="SM00822">
    <property type="entry name" value="PKS_KR"/>
    <property type="match status" value="1"/>
</dbReference>
<dbReference type="GO" id="GO:0004312">
    <property type="term" value="F:fatty acid synthase activity"/>
    <property type="evidence" value="ECO:0007669"/>
    <property type="project" value="TreeGrafter"/>
</dbReference>
<dbReference type="InterPro" id="IPR014030">
    <property type="entry name" value="Ketoacyl_synth_N"/>
</dbReference>
<evidence type="ECO:0000256" key="4">
    <source>
        <dbReference type="ARBA" id="ARBA00022857"/>
    </source>
</evidence>
<dbReference type="Gene3D" id="3.40.47.10">
    <property type="match status" value="1"/>
</dbReference>
<dbReference type="PANTHER" id="PTHR43775:SF37">
    <property type="entry name" value="SI:DKEY-61P9.11"/>
    <property type="match status" value="1"/>
</dbReference>
<dbReference type="PROSITE" id="PS50075">
    <property type="entry name" value="CARRIER"/>
    <property type="match status" value="1"/>
</dbReference>
<dbReference type="Pfam" id="PF00698">
    <property type="entry name" value="Acyl_transf_1"/>
    <property type="match status" value="1"/>
</dbReference>
<dbReference type="Pfam" id="PF00109">
    <property type="entry name" value="ketoacyl-synt"/>
    <property type="match status" value="1"/>
</dbReference>
<name>A0A5Q5BKT4_MYCSS</name>
<dbReference type="InterPro" id="IPR016039">
    <property type="entry name" value="Thiolase-like"/>
</dbReference>
<dbReference type="SMART" id="SM00823">
    <property type="entry name" value="PKS_PP"/>
    <property type="match status" value="1"/>
</dbReference>
<keyword evidence="4" id="KW-0521">NADP</keyword>
<dbReference type="InterPro" id="IPR014031">
    <property type="entry name" value="Ketoacyl_synth_C"/>
</dbReference>
<dbReference type="InterPro" id="IPR014043">
    <property type="entry name" value="Acyl_transferase_dom"/>
</dbReference>
<evidence type="ECO:0000259" key="8">
    <source>
        <dbReference type="PROSITE" id="PS52004"/>
    </source>
</evidence>
<dbReference type="PANTHER" id="PTHR43775">
    <property type="entry name" value="FATTY ACID SYNTHASE"/>
    <property type="match status" value="1"/>
</dbReference>
<proteinExistence type="predicted"/>
<dbReference type="KEGG" id="mmc:Mmcs_2833"/>
<dbReference type="InterPro" id="IPR009081">
    <property type="entry name" value="PP-bd_ACP"/>
</dbReference>
<evidence type="ECO:0000256" key="2">
    <source>
        <dbReference type="ARBA" id="ARBA00022553"/>
    </source>
</evidence>
<dbReference type="Pfam" id="PF08659">
    <property type="entry name" value="KR"/>
    <property type="match status" value="1"/>
</dbReference>
<dbReference type="InterPro" id="IPR020841">
    <property type="entry name" value="PKS_Beta-ketoAc_synthase_dom"/>
</dbReference>
<dbReference type="CDD" id="cd00833">
    <property type="entry name" value="PKS"/>
    <property type="match status" value="1"/>
</dbReference>
<accession>A0A5Q5BKT4</accession>
<dbReference type="InterPro" id="IPR016035">
    <property type="entry name" value="Acyl_Trfase/lysoPLipase"/>
</dbReference>
<dbReference type="Pfam" id="PF02801">
    <property type="entry name" value="Ketoacyl-synt_C"/>
    <property type="match status" value="1"/>
</dbReference>
<keyword evidence="3" id="KW-0808">Transferase</keyword>
<dbReference type="InterPro" id="IPR020806">
    <property type="entry name" value="PKS_PP-bd"/>
</dbReference>
<dbReference type="Gene3D" id="1.10.1200.10">
    <property type="entry name" value="ACP-like"/>
    <property type="match status" value="1"/>
</dbReference>
<sequence length="1520" mass="160479">MAAATPDRRAIITEALRKIDDLTARLEVAERGQYEPIAVVGMGCRLPGGVSDPDGFWQLLQDGRSGIVRVPPKRWDADEYYSADTSVPGTICTREGGFLTGWEPDEFDAEFFGISPREAAAMDPQQRLLLEVAWEALEHAGITPDRIRGSQTSVFVGMTGYDYMLKLSDGLDREEYDAYVPFGNAANFAAGRLSYFLGVRGPAVVVDTACSSSLVSVHLACQSLRRRESDTALAAGVNLMLKAEANVALSRWGMLAPDGQCKTFDAGADGYVRSEGCGVVVLKRLGDALADGDRVLALVRGSAVNQDGASSGQTVPNGPAQQALMRQALAASQLGPADIDYIEAHGTGTALGDPIELDALSAVFGDRGDAAPLVLGSVKTNLGHLESGAGITGFIKTVLSLRYGYIPKHLNFTQLTPHAGPGASQFTIATDGMEWPAVTRARRAGVSSFGVSGTNAHIILEQAPDVVAAEPAPDPAVCTLVLSGKTEKRIATTAEALAEWMTGPGSAVGLAEVAHTLNHHRARHAKFATVCARDQGQAVAGLRALAAGQAAPGVVNPHDGPCGSGTVFVFSGQGSQWAGMGRRLLADEPVFAAAVAELEPVFVEQVGFSLAQVLADGEAVTGDARVQPVIVGLQLALTELWRSYGVTPDAVIGHSMGEVTAAVVAGALSVRDGLRVIAIRSRLMSRLAGQGAVALLELDAPAAEAVIRSHPQVEIAGFVSPTQTVVAGPPAAVAAVIDEVTDAGKFARRVNMEVASHTALMDPILGELHDELADLTPQTPDIPFFSTVADSISAPLLDANYWVANVRRPVRLHQAVSAAADAGHTTFVEISPHPILAHAVAETLGENHHHAIGTLARDTDDTHTFRTNLNSAHTIRPPATPHAPEPHPQLPTTPWHHTRHWFDSARPQRTTQHSGRRSTAPAAGDVIPAEWRCELVWHAEPPTTPADTTAHHWLVIGSADLAAPLTGAGHSATVLAEGALDDHGALADALAGATHVLYAPATTSGVFDAAPGRRLFDAARTLVDHLAQAPTPAKLWILTRNAQPIDEGDRANPGHAVLWGLGRTLALEHPELWGKVVDVDELVPAELVARYLVGEAAAGDEDQIVYRAGVRRVPRLHRHGNTAGSQASIDPDAAHLVVGATGNIGPHLVQQLADMGARTIVAVSRNPGTRLQHLTQTLADRGVTLTTVAADASDEPSMTPLFQRFGTDLPPLGGIYLAAFGGGPVTLLDLTDDDVTTMFTAKLDAAAVLHRLSLAHPVRQFVLFTSISGLIGSRWLAHYTATTTFLDTFAYARRAAGLPATAINWGFWKSLADNESDEYRQVTINSGLEPMPDEVAIQALWSTIGPDSPVRSTVVAADWTRLGAAYRTRAPMHILDDLTTTDVDDGATGEGWVGVESVREMDAADARRVIADRTLTRLAGVLGYADSSALNPAVPLIEFGMDSLMAVRIRQATRNDFGVEPPVSLLLQGGSLDDVTADVLSQLGIAEPGTTAVDGVRERANQRAAARRGAAVRRKKGQLL</sequence>
<dbReference type="SUPFAM" id="SSF51735">
    <property type="entry name" value="NAD(P)-binding Rossmann-fold domains"/>
    <property type="match status" value="2"/>
</dbReference>